<reference evidence="2 3" key="1">
    <citation type="submission" date="2018-10" db="EMBL/GenBank/DDBJ databases">
        <title>Genomic Encyclopedia of Archaeal and Bacterial Type Strains, Phase II (KMG-II): from individual species to whole genera.</title>
        <authorList>
            <person name="Goeker M."/>
        </authorList>
    </citation>
    <scope>NUCLEOTIDE SEQUENCE [LARGE SCALE GENOMIC DNA]</scope>
    <source>
        <strain evidence="2 3">DSM 45657</strain>
    </source>
</reference>
<dbReference type="AlphaFoldDB" id="A0A421B2B5"/>
<dbReference type="Proteomes" id="UP000282454">
    <property type="component" value="Unassembled WGS sequence"/>
</dbReference>
<dbReference type="RefSeq" id="WP_147460127.1">
    <property type="nucleotide sequence ID" value="NZ_RCDD01000003.1"/>
</dbReference>
<evidence type="ECO:0000313" key="2">
    <source>
        <dbReference type="EMBL" id="RLK58436.1"/>
    </source>
</evidence>
<feature type="region of interest" description="Disordered" evidence="1">
    <location>
        <begin position="1"/>
        <end position="23"/>
    </location>
</feature>
<dbReference type="EMBL" id="RCDD01000003">
    <property type="protein sequence ID" value="RLK58436.1"/>
    <property type="molecule type" value="Genomic_DNA"/>
</dbReference>
<organism evidence="2 3">
    <name type="scientific">Actinokineospora cianjurensis</name>
    <dbReference type="NCBI Taxonomy" id="585224"/>
    <lineage>
        <taxon>Bacteria</taxon>
        <taxon>Bacillati</taxon>
        <taxon>Actinomycetota</taxon>
        <taxon>Actinomycetes</taxon>
        <taxon>Pseudonocardiales</taxon>
        <taxon>Pseudonocardiaceae</taxon>
        <taxon>Actinokineospora</taxon>
    </lineage>
</organism>
<feature type="region of interest" description="Disordered" evidence="1">
    <location>
        <begin position="129"/>
        <end position="154"/>
    </location>
</feature>
<evidence type="ECO:0000256" key="1">
    <source>
        <dbReference type="SAM" id="MobiDB-lite"/>
    </source>
</evidence>
<keyword evidence="3" id="KW-1185">Reference proteome</keyword>
<proteinExistence type="predicted"/>
<evidence type="ECO:0000313" key="3">
    <source>
        <dbReference type="Proteomes" id="UP000282454"/>
    </source>
</evidence>
<protein>
    <submittedName>
        <fullName evidence="2">Uncharacterized protein</fullName>
    </submittedName>
</protein>
<sequence length="173" mass="18438">MPSAREIRTKLRRREADERRKREDAVVTAAEAAATAVKTRADNDAALREAFEAALKSGEDTARVATLRETFEAALADNPQVVEAERAAGRAVIAATAFKVTQVELVELTEQRVEDLRRWAQMAKLAEPVGASLSGGEDSGRKSPARPVASGFAVVSHPVRDDDSVVGDVSAAG</sequence>
<name>A0A421B2B5_9PSEU</name>
<gene>
    <name evidence="2" type="ORF">CLV68_4539</name>
</gene>
<accession>A0A421B2B5</accession>
<dbReference type="OrthoDB" id="10015165at2"/>
<comment type="caution">
    <text evidence="2">The sequence shown here is derived from an EMBL/GenBank/DDBJ whole genome shotgun (WGS) entry which is preliminary data.</text>
</comment>